<keyword evidence="3" id="KW-0216">Detoxification</keyword>
<keyword evidence="11" id="KW-1185">Reference proteome</keyword>
<dbReference type="GO" id="GO:0009636">
    <property type="term" value="P:response to toxic substance"/>
    <property type="evidence" value="ECO:0007669"/>
    <property type="project" value="UniProtKB-KW"/>
</dbReference>
<sequence length="355" mass="39427">MSSRSFENIRGRTKLIKVKYPIIQAPMAGGVVTAELVARVSNSGLLGSIPAGYLSKESLEDFIIKTRNLTSAPVILNVFVEDYRETSIISPKPQRIIEAENRLGLSLEESFIIPPTLHVNDYLELAIKYAIPAVSTTFGLFSPEVTASFQQNGISVLATVTNLEEAYLAKKHNVDALIIQGSEAGGHQGSFLSTTNANQFTTLELTKQIRESNLGLPLVAAGGINLQNIYQYWNAGADFLQLGTLFMLSDCAGISYEQQSFILNKPSLATELTKGITGKWVRSIKNELFNYLDFPDFNYPAQHYASSRLRAMAKNSGNFEWAGIWLGQHDKYQFIETDKLIVELQHKYLEYINGL</sequence>
<organism evidence="10 11">
    <name type="scientific">Aquella oligotrophica</name>
    <dbReference type="NCBI Taxonomy" id="2067065"/>
    <lineage>
        <taxon>Bacteria</taxon>
        <taxon>Pseudomonadati</taxon>
        <taxon>Pseudomonadota</taxon>
        <taxon>Betaproteobacteria</taxon>
        <taxon>Neisseriales</taxon>
        <taxon>Neisseriaceae</taxon>
        <taxon>Aquella</taxon>
    </lineage>
</organism>
<dbReference type="GO" id="GO:0018580">
    <property type="term" value="F:nitronate monooxygenase activity"/>
    <property type="evidence" value="ECO:0007669"/>
    <property type="project" value="InterPro"/>
</dbReference>
<dbReference type="Pfam" id="PF03060">
    <property type="entry name" value="NMO"/>
    <property type="match status" value="1"/>
</dbReference>
<dbReference type="EMBL" id="CP024847">
    <property type="protein sequence ID" value="AUR51057.1"/>
    <property type="molecule type" value="Genomic_DNA"/>
</dbReference>
<evidence type="ECO:0000256" key="3">
    <source>
        <dbReference type="ARBA" id="ARBA00022575"/>
    </source>
</evidence>
<evidence type="ECO:0000256" key="1">
    <source>
        <dbReference type="ARBA" id="ARBA00001917"/>
    </source>
</evidence>
<name>A0A2I7N3L7_9NEIS</name>
<evidence type="ECO:0000256" key="6">
    <source>
        <dbReference type="ARBA" id="ARBA00023002"/>
    </source>
</evidence>
<dbReference type="KEGG" id="nba:CUN60_01625"/>
<keyword evidence="4" id="KW-0285">Flavoprotein</keyword>
<dbReference type="InterPro" id="IPR013785">
    <property type="entry name" value="Aldolase_TIM"/>
</dbReference>
<keyword evidence="5" id="KW-0288">FMN</keyword>
<dbReference type="AlphaFoldDB" id="A0A2I7N3L7"/>
<accession>A0A2I7N3L7</accession>
<evidence type="ECO:0000313" key="10">
    <source>
        <dbReference type="EMBL" id="AUR51057.1"/>
    </source>
</evidence>
<evidence type="ECO:0000256" key="2">
    <source>
        <dbReference type="ARBA" id="ARBA00009881"/>
    </source>
</evidence>
<dbReference type="CDD" id="cd04730">
    <property type="entry name" value="NPD_like"/>
    <property type="match status" value="1"/>
</dbReference>
<dbReference type="InterPro" id="IPR004136">
    <property type="entry name" value="NMO"/>
</dbReference>
<keyword evidence="7" id="KW-0503">Monooxygenase</keyword>
<comment type="catalytic activity">
    <reaction evidence="9">
        <text>3 propionate 3-nitronate + 3 O2 + H2O = 3 3-oxopropanoate + 2 nitrate + nitrite + H2O2 + 3 H(+)</text>
        <dbReference type="Rhea" id="RHEA:57332"/>
        <dbReference type="ChEBI" id="CHEBI:15377"/>
        <dbReference type="ChEBI" id="CHEBI:15378"/>
        <dbReference type="ChEBI" id="CHEBI:15379"/>
        <dbReference type="ChEBI" id="CHEBI:16240"/>
        <dbReference type="ChEBI" id="CHEBI:16301"/>
        <dbReference type="ChEBI" id="CHEBI:17632"/>
        <dbReference type="ChEBI" id="CHEBI:33190"/>
        <dbReference type="ChEBI" id="CHEBI:136067"/>
    </reaction>
</comment>
<proteinExistence type="inferred from homology"/>
<dbReference type="PANTHER" id="PTHR42747">
    <property type="entry name" value="NITRONATE MONOOXYGENASE-RELATED"/>
    <property type="match status" value="1"/>
</dbReference>
<dbReference type="Gene3D" id="3.20.20.70">
    <property type="entry name" value="Aldolase class I"/>
    <property type="match status" value="1"/>
</dbReference>
<keyword evidence="6" id="KW-0560">Oxidoreductase</keyword>
<comment type="cofactor">
    <cofactor evidence="1">
        <name>FMN</name>
        <dbReference type="ChEBI" id="CHEBI:58210"/>
    </cofactor>
</comment>
<evidence type="ECO:0000256" key="4">
    <source>
        <dbReference type="ARBA" id="ARBA00022630"/>
    </source>
</evidence>
<evidence type="ECO:0000256" key="5">
    <source>
        <dbReference type="ARBA" id="ARBA00022643"/>
    </source>
</evidence>
<protein>
    <recommendedName>
        <fullName evidence="8">Propionate 3-nitronate monooxygenase</fullName>
    </recommendedName>
</protein>
<dbReference type="Proteomes" id="UP000236655">
    <property type="component" value="Chromosome"/>
</dbReference>
<reference evidence="11" key="1">
    <citation type="submission" date="2017-11" db="EMBL/GenBank/DDBJ databases">
        <authorList>
            <person name="Chan K.G."/>
            <person name="Lee L.S."/>
        </authorList>
    </citation>
    <scope>NUCLEOTIDE SEQUENCE [LARGE SCALE GENOMIC DNA]</scope>
    <source>
        <strain evidence="11">DSM 100970</strain>
    </source>
</reference>
<dbReference type="PANTHER" id="PTHR42747:SF3">
    <property type="entry name" value="NITRONATE MONOOXYGENASE-RELATED"/>
    <property type="match status" value="1"/>
</dbReference>
<evidence type="ECO:0000256" key="8">
    <source>
        <dbReference type="ARBA" id="ARBA00031155"/>
    </source>
</evidence>
<dbReference type="SUPFAM" id="SSF51412">
    <property type="entry name" value="Inosine monophosphate dehydrogenase (IMPDH)"/>
    <property type="match status" value="1"/>
</dbReference>
<comment type="similarity">
    <text evidence="2">Belongs to the nitronate monooxygenase family. NMO class I subfamily.</text>
</comment>
<evidence type="ECO:0000256" key="7">
    <source>
        <dbReference type="ARBA" id="ARBA00023033"/>
    </source>
</evidence>
<gene>
    <name evidence="10" type="ORF">CUN60_01625</name>
</gene>
<evidence type="ECO:0000313" key="11">
    <source>
        <dbReference type="Proteomes" id="UP000236655"/>
    </source>
</evidence>
<evidence type="ECO:0000256" key="9">
    <source>
        <dbReference type="ARBA" id="ARBA00049401"/>
    </source>
</evidence>